<dbReference type="InterPro" id="IPR011009">
    <property type="entry name" value="Kinase-like_dom_sf"/>
</dbReference>
<gene>
    <name evidence="1" type="ORF">R1flu_026692</name>
</gene>
<dbReference type="Proteomes" id="UP001605036">
    <property type="component" value="Unassembled WGS sequence"/>
</dbReference>
<dbReference type="SUPFAM" id="SSF56112">
    <property type="entry name" value="Protein kinase-like (PK-like)"/>
    <property type="match status" value="1"/>
</dbReference>
<proteinExistence type="predicted"/>
<protein>
    <recommendedName>
        <fullName evidence="3">Protein kinase domain-containing protein</fullName>
    </recommendedName>
</protein>
<dbReference type="AlphaFoldDB" id="A0ABD1XGN2"/>
<dbReference type="EMBL" id="JBHFFA010000008">
    <property type="protein sequence ID" value="KAL2608119.1"/>
    <property type="molecule type" value="Genomic_DNA"/>
</dbReference>
<keyword evidence="2" id="KW-1185">Reference proteome</keyword>
<evidence type="ECO:0000313" key="1">
    <source>
        <dbReference type="EMBL" id="KAL2608119.1"/>
    </source>
</evidence>
<name>A0ABD1XGN2_9MARC</name>
<organism evidence="1 2">
    <name type="scientific">Riccia fluitans</name>
    <dbReference type="NCBI Taxonomy" id="41844"/>
    <lineage>
        <taxon>Eukaryota</taxon>
        <taxon>Viridiplantae</taxon>
        <taxon>Streptophyta</taxon>
        <taxon>Embryophyta</taxon>
        <taxon>Marchantiophyta</taxon>
        <taxon>Marchantiopsida</taxon>
        <taxon>Marchantiidae</taxon>
        <taxon>Marchantiales</taxon>
        <taxon>Ricciaceae</taxon>
        <taxon>Riccia</taxon>
    </lineage>
</organism>
<reference evidence="1 2" key="1">
    <citation type="submission" date="2024-09" db="EMBL/GenBank/DDBJ databases">
        <title>Chromosome-scale assembly of Riccia fluitans.</title>
        <authorList>
            <person name="Paukszto L."/>
            <person name="Sawicki J."/>
            <person name="Karawczyk K."/>
            <person name="Piernik-Szablinska J."/>
            <person name="Szczecinska M."/>
            <person name="Mazdziarz M."/>
        </authorList>
    </citation>
    <scope>NUCLEOTIDE SEQUENCE [LARGE SCALE GENOMIC DNA]</scope>
    <source>
        <strain evidence="1">Rf_01</strain>
        <tissue evidence="1">Aerial parts of the thallus</tissue>
    </source>
</reference>
<evidence type="ECO:0008006" key="3">
    <source>
        <dbReference type="Google" id="ProtNLM"/>
    </source>
</evidence>
<comment type="caution">
    <text evidence="1">The sequence shown here is derived from an EMBL/GenBank/DDBJ whole genome shotgun (WGS) entry which is preliminary data.</text>
</comment>
<sequence>MRKSMHVICFVKTPNLADTKMAEPEPPDFVRATELQRNEDLVNHYTLGDELGGGMFGTSYTATPVNHPTRRVAVKVQNRRHPELDTVIPHEIFNLRLYKEILIVNS</sequence>
<evidence type="ECO:0000313" key="2">
    <source>
        <dbReference type="Proteomes" id="UP001605036"/>
    </source>
</evidence>
<accession>A0ABD1XGN2</accession>